<name>A0A7C9BEI4_9BACT</name>
<evidence type="ECO:0000313" key="3">
    <source>
        <dbReference type="EMBL" id="MPR37142.1"/>
    </source>
</evidence>
<dbReference type="EMBL" id="WHLY01000002">
    <property type="protein sequence ID" value="MPR37142.1"/>
    <property type="molecule type" value="Genomic_DNA"/>
</dbReference>
<dbReference type="RefSeq" id="WP_152765646.1">
    <property type="nucleotide sequence ID" value="NZ_WHLY01000002.1"/>
</dbReference>
<evidence type="ECO:0000313" key="2">
    <source>
        <dbReference type="EMBL" id="MPR37102.1"/>
    </source>
</evidence>
<comment type="caution">
    <text evidence="3">The sequence shown here is derived from an EMBL/GenBank/DDBJ whole genome shotgun (WGS) entry which is preliminary data.</text>
</comment>
<protein>
    <recommendedName>
        <fullName evidence="1">Replication-associated protein ORF2/G2P domain-containing protein</fullName>
    </recommendedName>
</protein>
<proteinExistence type="predicted"/>
<dbReference type="InterPro" id="IPR056906">
    <property type="entry name" value="ORF2/G2P_dom"/>
</dbReference>
<dbReference type="EMBL" id="WHLY01000002">
    <property type="protein sequence ID" value="MPR37102.1"/>
    <property type="molecule type" value="Genomic_DNA"/>
</dbReference>
<keyword evidence="4" id="KW-1185">Reference proteome</keyword>
<sequence>MIESIALFKPHSVVVYQSFEGGRTQENAASLENLEKGAKGDYNGYMSPATRRQVKKYLDNWLLSMTITTTGKITRNSIYPTFITLTLPAAQAHDDNDIKRNMLGYFITQLKRYHHVKNYFWRAEPQQNDNIHFHLVVDAYIHHAQVKKAWNSILDQYGYLETYRQNLREHYRAGFQINGQEAKQYIKREAEKLTRAGKKPNEKVLYWASVTQQRQRYERGQRDNFNTTQPNSTDIHKLKKLRSITAYISKYLTKANDVDSQMKEKGRDFMDRKINGRIWGCSDDLKTLTYHAETVAIEDFDMSTTNDEVKNYLDKLAQVLKAEDVIKDENFTVYRLNVENRKLMQEHAPSLHHRYQTHYNNTFLQLYGSLQTSFT</sequence>
<reference evidence="3 4" key="1">
    <citation type="submission" date="2019-10" db="EMBL/GenBank/DDBJ databases">
        <title>Draft Genome Sequence of Cytophagaceae sp. SJW1-29.</title>
        <authorList>
            <person name="Choi A."/>
        </authorList>
    </citation>
    <scope>NUCLEOTIDE SEQUENCE [LARGE SCALE GENOMIC DNA]</scope>
    <source>
        <strain evidence="3 4">SJW1-29</strain>
    </source>
</reference>
<evidence type="ECO:0000259" key="1">
    <source>
        <dbReference type="Pfam" id="PF23343"/>
    </source>
</evidence>
<dbReference type="AlphaFoldDB" id="A0A7C9BEI4"/>
<evidence type="ECO:0000313" key="4">
    <source>
        <dbReference type="Proteomes" id="UP000479293"/>
    </source>
</evidence>
<organism evidence="3 4">
    <name type="scientific">Salmonirosea aquatica</name>
    <dbReference type="NCBI Taxonomy" id="2654236"/>
    <lineage>
        <taxon>Bacteria</taxon>
        <taxon>Pseudomonadati</taxon>
        <taxon>Bacteroidota</taxon>
        <taxon>Cytophagia</taxon>
        <taxon>Cytophagales</taxon>
        <taxon>Spirosomataceae</taxon>
        <taxon>Salmonirosea</taxon>
    </lineage>
</organism>
<gene>
    <name evidence="2" type="ORF">GBK04_28155</name>
    <name evidence="3" type="ORF">GBK04_28360</name>
</gene>
<dbReference type="Pfam" id="PF23343">
    <property type="entry name" value="REP_ORF2-G2P"/>
    <property type="match status" value="1"/>
</dbReference>
<accession>A0A7C9BEI4</accession>
<dbReference type="Proteomes" id="UP000479293">
    <property type="component" value="Unassembled WGS sequence"/>
</dbReference>
<feature type="domain" description="Replication-associated protein ORF2/G2P" evidence="1">
    <location>
        <begin position="81"/>
        <end position="156"/>
    </location>
</feature>